<dbReference type="InterPro" id="IPR021109">
    <property type="entry name" value="Peptidase_aspartic_dom_sf"/>
</dbReference>
<dbReference type="PROSITE" id="PS51767">
    <property type="entry name" value="PEPTIDASE_A1"/>
    <property type="match status" value="1"/>
</dbReference>
<keyword evidence="3" id="KW-0378">Hydrolase</keyword>
<comment type="similarity">
    <text evidence="1 3">Belongs to the peptidase A1 family.</text>
</comment>
<dbReference type="InterPro" id="IPR001461">
    <property type="entry name" value="Aspartic_peptidase_A1"/>
</dbReference>
<keyword evidence="4" id="KW-0472">Membrane</keyword>
<feature type="active site" evidence="2">
    <location>
        <position position="138"/>
    </location>
</feature>
<keyword evidence="3 6" id="KW-0645">Protease</keyword>
<evidence type="ECO:0000259" key="5">
    <source>
        <dbReference type="PROSITE" id="PS51767"/>
    </source>
</evidence>
<evidence type="ECO:0000256" key="4">
    <source>
        <dbReference type="SAM" id="Phobius"/>
    </source>
</evidence>
<dbReference type="InterPro" id="IPR032861">
    <property type="entry name" value="TAXi_N"/>
</dbReference>
<sequence length="418" mass="45469">MDTLFSSAHSCHVHHHKFPFLFLFLFFLFVLIESCSGFGTYGFDIHHRFSDPVKGMFGVDGLLPVKDSVPYFQVLVHRDRAIHGRRLATSTGGDSNNKKTPLAFYNGNETYRINSLGFLHYANVSVGTPSISFLVALDTGSNLFWLPCDCSSCVQSLGSPSGRVELNIYSPNKSSTSEKVPCNSTLCSQTQRNRCPSDQSNCPYQAVYLSNGTSTTGYLVQDSLHLVSDDSQSKAIDAKITFGCGQVQTGDFLTGGAPNGLFGLGMANISVPSTLAHNGYTSGSFSMCFGPDGIGRISFGDKGSTGQGETSFNQGQPSSSLYNISIAQTIIGGQAGDLVYSAIFDSGTSFTYLNDPAYTLIAETVSSFSSESRYLLDFLPFGYLLLVLFLQFNNLVKETRHSSTDLPFDYCYDMRSFI</sequence>
<dbReference type="PANTHER" id="PTHR13683:SF826">
    <property type="entry name" value="ASPARTYL PROTEASE FAMILY PROTEIN 1"/>
    <property type="match status" value="1"/>
</dbReference>
<dbReference type="FunFam" id="2.40.70.10:FF:000012">
    <property type="entry name" value="Aspartyl protease family protein 1"/>
    <property type="match status" value="1"/>
</dbReference>
<organism evidence="6 7">
    <name type="scientific">Salix viminalis</name>
    <name type="common">Common osier</name>
    <name type="synonym">Basket willow</name>
    <dbReference type="NCBI Taxonomy" id="40686"/>
    <lineage>
        <taxon>Eukaryota</taxon>
        <taxon>Viridiplantae</taxon>
        <taxon>Streptophyta</taxon>
        <taxon>Embryophyta</taxon>
        <taxon>Tracheophyta</taxon>
        <taxon>Spermatophyta</taxon>
        <taxon>Magnoliopsida</taxon>
        <taxon>eudicotyledons</taxon>
        <taxon>Gunneridae</taxon>
        <taxon>Pentapetalae</taxon>
        <taxon>rosids</taxon>
        <taxon>fabids</taxon>
        <taxon>Malpighiales</taxon>
        <taxon>Salicaceae</taxon>
        <taxon>Saliceae</taxon>
        <taxon>Salix</taxon>
    </lineage>
</organism>
<evidence type="ECO:0000313" key="7">
    <source>
        <dbReference type="Proteomes" id="UP001151529"/>
    </source>
</evidence>
<dbReference type="GO" id="GO:0006508">
    <property type="term" value="P:proteolysis"/>
    <property type="evidence" value="ECO:0007669"/>
    <property type="project" value="UniProtKB-KW"/>
</dbReference>
<protein>
    <submittedName>
        <fullName evidence="6">ASPARTYL PROTEASES</fullName>
    </submittedName>
</protein>
<dbReference type="PROSITE" id="PS00141">
    <property type="entry name" value="ASP_PROTEASE"/>
    <property type="match status" value="1"/>
</dbReference>
<feature type="domain" description="Peptidase A1" evidence="5">
    <location>
        <begin position="120"/>
        <end position="418"/>
    </location>
</feature>
<feature type="active site" evidence="2">
    <location>
        <position position="345"/>
    </location>
</feature>
<dbReference type="OrthoDB" id="2747330at2759"/>
<evidence type="ECO:0000256" key="2">
    <source>
        <dbReference type="PIRSR" id="PIRSR601461-1"/>
    </source>
</evidence>
<gene>
    <name evidence="6" type="ORF">OIU85_018997</name>
</gene>
<name>A0A9Q0UVM8_SALVM</name>
<dbReference type="Pfam" id="PF14543">
    <property type="entry name" value="TAXi_N"/>
    <property type="match status" value="1"/>
</dbReference>
<accession>A0A9Q0UVM8</accession>
<keyword evidence="4" id="KW-1133">Transmembrane helix</keyword>
<dbReference type="AlphaFoldDB" id="A0A9Q0UVM8"/>
<dbReference type="InterPro" id="IPR033121">
    <property type="entry name" value="PEPTIDASE_A1"/>
</dbReference>
<proteinExistence type="inferred from homology"/>
<reference evidence="6" key="2">
    <citation type="journal article" date="2023" name="Int. J. Mol. Sci.">
        <title>De Novo Assembly and Annotation of 11 Diverse Shrub Willow (Salix) Genomes Reveals Novel Gene Organization in Sex-Linked Regions.</title>
        <authorList>
            <person name="Hyden B."/>
            <person name="Feng K."/>
            <person name="Yates T.B."/>
            <person name="Jawdy S."/>
            <person name="Cereghino C."/>
            <person name="Smart L.B."/>
            <person name="Muchero W."/>
        </authorList>
    </citation>
    <scope>NUCLEOTIDE SEQUENCE [LARGE SCALE GENOMIC DNA]</scope>
    <source>
        <tissue evidence="6">Shoot tip</tissue>
    </source>
</reference>
<evidence type="ECO:0000313" key="6">
    <source>
        <dbReference type="EMBL" id="KAJ6736882.1"/>
    </source>
</evidence>
<dbReference type="Proteomes" id="UP001151529">
    <property type="component" value="Chromosome 5"/>
</dbReference>
<feature type="transmembrane region" description="Helical" evidence="4">
    <location>
        <begin position="20"/>
        <end position="43"/>
    </location>
</feature>
<keyword evidence="4" id="KW-0812">Transmembrane</keyword>
<reference evidence="6" key="1">
    <citation type="submission" date="2022-11" db="EMBL/GenBank/DDBJ databases">
        <authorList>
            <person name="Hyden B.L."/>
            <person name="Feng K."/>
            <person name="Yates T."/>
            <person name="Jawdy S."/>
            <person name="Smart L.B."/>
            <person name="Muchero W."/>
        </authorList>
    </citation>
    <scope>NUCLEOTIDE SEQUENCE</scope>
    <source>
        <tissue evidence="6">Shoot tip</tissue>
    </source>
</reference>
<evidence type="ECO:0000256" key="1">
    <source>
        <dbReference type="ARBA" id="ARBA00007447"/>
    </source>
</evidence>
<dbReference type="EMBL" id="JAPFFL010000003">
    <property type="protein sequence ID" value="KAJ6736882.1"/>
    <property type="molecule type" value="Genomic_DNA"/>
</dbReference>
<dbReference type="GO" id="GO:0004190">
    <property type="term" value="F:aspartic-type endopeptidase activity"/>
    <property type="evidence" value="ECO:0007669"/>
    <property type="project" value="UniProtKB-KW"/>
</dbReference>
<dbReference type="Gene3D" id="2.40.70.10">
    <property type="entry name" value="Acid Proteases"/>
    <property type="match status" value="2"/>
</dbReference>
<dbReference type="SUPFAM" id="SSF50630">
    <property type="entry name" value="Acid proteases"/>
    <property type="match status" value="1"/>
</dbReference>
<keyword evidence="7" id="KW-1185">Reference proteome</keyword>
<keyword evidence="3" id="KW-0064">Aspartyl protease</keyword>
<dbReference type="PRINTS" id="PR00792">
    <property type="entry name" value="PEPSIN"/>
</dbReference>
<comment type="caution">
    <text evidence="6">The sequence shown here is derived from an EMBL/GenBank/DDBJ whole genome shotgun (WGS) entry which is preliminary data.</text>
</comment>
<dbReference type="PANTHER" id="PTHR13683">
    <property type="entry name" value="ASPARTYL PROTEASES"/>
    <property type="match status" value="1"/>
</dbReference>
<dbReference type="InterPro" id="IPR001969">
    <property type="entry name" value="Aspartic_peptidase_AS"/>
</dbReference>
<evidence type="ECO:0000256" key="3">
    <source>
        <dbReference type="RuleBase" id="RU000454"/>
    </source>
</evidence>